<gene>
    <name evidence="1" type="ORF">HED35_07985</name>
</gene>
<keyword evidence="1" id="KW-0255">Endonuclease</keyword>
<keyword evidence="1" id="KW-0540">Nuclease</keyword>
<dbReference type="GO" id="GO:0004519">
    <property type="term" value="F:endonuclease activity"/>
    <property type="evidence" value="ECO:0007669"/>
    <property type="project" value="UniProtKB-KW"/>
</dbReference>
<name>A0A7X6D996_9ENTE</name>
<sequence>MWSKEDVSKFILKNNYDIRKSNNGRWIDQKCTPDVVTIVSDCILEFTDGDVNKTFTIKDIWNSDYTENNVYMLFNKPSVDSEMSRNEYDKFFSQPIKMLSNAGLLYEIKKGKQYNYRINNFSILEFISLREKNSLFFLQMYIEKVLRDSEIWIYFNDFFINQDSDSYNTLKEKYENFIINNTKINKKTEVRRIFTKVINPLANKFNKRGTKRGRLSNHIITYAELMYNQENFRDIYSKKPKNITREQWLEENPVSKDGKNYYKYQSIKAKRFLHKYNIEYRNGKSEYEDRYSESMTVHMHHIFPEHKYPEISMYYENIIALTPSQHYGCAHPKNNTHLIDITYQELLLKAKVNIIEENINLNDEKRIIYNFDKLVEVLNYGFDGEFEVENKDFSQIFNIITNFYLEK</sequence>
<evidence type="ECO:0000313" key="1">
    <source>
        <dbReference type="EMBL" id="NKC68023.1"/>
    </source>
</evidence>
<accession>A0A7X6D996</accession>
<proteinExistence type="predicted"/>
<dbReference type="AlphaFoldDB" id="A0A7X6D996"/>
<comment type="caution">
    <text evidence="1">The sequence shown here is derived from an EMBL/GenBank/DDBJ whole genome shotgun (WGS) entry which is preliminary data.</text>
</comment>
<dbReference type="RefSeq" id="WP_167807251.1">
    <property type="nucleotide sequence ID" value="NZ_JAAVMB010000008.1"/>
</dbReference>
<keyword evidence="1" id="KW-0378">Hydrolase</keyword>
<reference evidence="1 2" key="1">
    <citation type="submission" date="2020-03" db="EMBL/GenBank/DDBJ databases">
        <title>Bacterial samples isolated from urine from healthy bovine heifers (Gyr breed).</title>
        <authorList>
            <person name="Giannattasio-Ferraz S."/>
            <person name="Maskeri L."/>
            <person name="Penido A."/>
            <person name="Barbosa-Stancioli E.F."/>
            <person name="Putonti C."/>
        </authorList>
    </citation>
    <scope>NUCLEOTIDE SEQUENCE [LARGE SCALE GENOMIC DNA]</scope>
    <source>
        <strain evidence="1 2">UFMG-H7</strain>
    </source>
</reference>
<organism evidence="1 2">
    <name type="scientific">Vagococcus fluvialis</name>
    <dbReference type="NCBI Taxonomy" id="2738"/>
    <lineage>
        <taxon>Bacteria</taxon>
        <taxon>Bacillati</taxon>
        <taxon>Bacillota</taxon>
        <taxon>Bacilli</taxon>
        <taxon>Lactobacillales</taxon>
        <taxon>Enterococcaceae</taxon>
        <taxon>Vagococcus</taxon>
    </lineage>
</organism>
<dbReference type="EMBL" id="JAAVMB010000008">
    <property type="protein sequence ID" value="NKC68023.1"/>
    <property type="molecule type" value="Genomic_DNA"/>
</dbReference>
<dbReference type="Proteomes" id="UP000521358">
    <property type="component" value="Unassembled WGS sequence"/>
</dbReference>
<protein>
    <submittedName>
        <fullName evidence="1">Restriction endonuclease</fullName>
    </submittedName>
</protein>
<evidence type="ECO:0000313" key="2">
    <source>
        <dbReference type="Proteomes" id="UP000521358"/>
    </source>
</evidence>